<dbReference type="GeneID" id="8862668"/>
<dbReference type="Proteomes" id="UP000006671">
    <property type="component" value="Unassembled WGS sequence"/>
</dbReference>
<dbReference type="OMA" id="IMPTTAN"/>
<accession>D2VME8</accession>
<dbReference type="AlphaFoldDB" id="D2VME8"/>
<feature type="compositionally biased region" description="Low complexity" evidence="1">
    <location>
        <begin position="114"/>
        <end position="132"/>
    </location>
</feature>
<dbReference type="OrthoDB" id="10409853at2759"/>
<protein>
    <submittedName>
        <fullName evidence="2">Uncharacterized protein</fullName>
    </submittedName>
</protein>
<evidence type="ECO:0000313" key="3">
    <source>
        <dbReference type="Proteomes" id="UP000006671"/>
    </source>
</evidence>
<gene>
    <name evidence="2" type="ORF">NAEGRDRAFT_80531</name>
</gene>
<organism evidence="3">
    <name type="scientific">Naegleria gruberi</name>
    <name type="common">Amoeba</name>
    <dbReference type="NCBI Taxonomy" id="5762"/>
    <lineage>
        <taxon>Eukaryota</taxon>
        <taxon>Discoba</taxon>
        <taxon>Heterolobosea</taxon>
        <taxon>Tetramitia</taxon>
        <taxon>Eutetramitia</taxon>
        <taxon>Vahlkampfiidae</taxon>
        <taxon>Naegleria</taxon>
    </lineage>
</organism>
<dbReference type="InParanoid" id="D2VME8"/>
<reference evidence="2 3" key="1">
    <citation type="journal article" date="2010" name="Cell">
        <title>The genome of Naegleria gruberi illuminates early eukaryotic versatility.</title>
        <authorList>
            <person name="Fritz-Laylin L.K."/>
            <person name="Prochnik S.E."/>
            <person name="Ginger M.L."/>
            <person name="Dacks J.B."/>
            <person name="Carpenter M.L."/>
            <person name="Field M.C."/>
            <person name="Kuo A."/>
            <person name="Paredez A."/>
            <person name="Chapman J."/>
            <person name="Pham J."/>
            <person name="Shu S."/>
            <person name="Neupane R."/>
            <person name="Cipriano M."/>
            <person name="Mancuso J."/>
            <person name="Tu H."/>
            <person name="Salamov A."/>
            <person name="Lindquist E."/>
            <person name="Shapiro H."/>
            <person name="Lucas S."/>
            <person name="Grigoriev I.V."/>
            <person name="Cande W.Z."/>
            <person name="Fulton C."/>
            <person name="Rokhsar D.S."/>
            <person name="Dawson S.C."/>
        </authorList>
    </citation>
    <scope>NUCLEOTIDE SEQUENCE [LARGE SCALE GENOMIC DNA]</scope>
    <source>
        <strain evidence="2 3">NEG-M</strain>
    </source>
</reference>
<evidence type="ECO:0000313" key="2">
    <source>
        <dbReference type="EMBL" id="EFC42049.1"/>
    </source>
</evidence>
<sequence length="192" mass="21057">MPSYTVYEDVCSVDEVQTLSRTSCSKSTPMLSSRMSSNKSMMMLAVTNNNNYNQQYNNNINNGKIISSTKQNTKAAMGYVDLNVNPHLLTCGINKENIDPLTGRVYPMSSSSNLFNNNSNSKSNCTTTPNNNIRDPLKDITLSVLGQTSTQPSRIKKLTSSSLQTPQKNKLRNASASTGSLNPLSPSTLYLR</sequence>
<dbReference type="EMBL" id="GG738882">
    <property type="protein sequence ID" value="EFC42049.1"/>
    <property type="molecule type" value="Genomic_DNA"/>
</dbReference>
<evidence type="ECO:0000256" key="1">
    <source>
        <dbReference type="SAM" id="MobiDB-lite"/>
    </source>
</evidence>
<feature type="region of interest" description="Disordered" evidence="1">
    <location>
        <begin position="148"/>
        <end position="192"/>
    </location>
</feature>
<feature type="region of interest" description="Disordered" evidence="1">
    <location>
        <begin position="114"/>
        <end position="134"/>
    </location>
</feature>
<dbReference type="KEGG" id="ngr:NAEGRDRAFT_80531"/>
<name>D2VME8_NAEGR</name>
<dbReference type="VEuPathDB" id="AmoebaDB:NAEGRDRAFT_80531"/>
<proteinExistence type="predicted"/>
<dbReference type="RefSeq" id="XP_002674793.1">
    <property type="nucleotide sequence ID" value="XM_002674747.1"/>
</dbReference>
<keyword evidence="3" id="KW-1185">Reference proteome</keyword>